<dbReference type="PRINTS" id="PR00380">
    <property type="entry name" value="KINESINHEAVY"/>
</dbReference>
<dbReference type="STRING" id="33114.A0A2G2X005"/>
<dbReference type="GO" id="GO:0051231">
    <property type="term" value="P:spindle elongation"/>
    <property type="evidence" value="ECO:0007669"/>
    <property type="project" value="TreeGrafter"/>
</dbReference>
<evidence type="ECO:0000256" key="3">
    <source>
        <dbReference type="ARBA" id="ARBA00023175"/>
    </source>
</evidence>
<dbReference type="Pfam" id="PF25764">
    <property type="entry name" value="KIF21A_4th"/>
    <property type="match status" value="1"/>
</dbReference>
<dbReference type="Gene3D" id="3.40.850.10">
    <property type="entry name" value="Kinesin motor domain"/>
    <property type="match status" value="1"/>
</dbReference>
<comment type="similarity">
    <text evidence="4">Belongs to the TRAFAC class myosin-kinesin ATPase superfamily. Kinesin family.</text>
</comment>
<protein>
    <recommendedName>
        <fullName evidence="7">Kinesin motor domain-containing protein</fullName>
    </recommendedName>
</protein>
<evidence type="ECO:0000256" key="1">
    <source>
        <dbReference type="ARBA" id="ARBA00022741"/>
    </source>
</evidence>
<dbReference type="InterPro" id="IPR019821">
    <property type="entry name" value="Kinesin_motor_CS"/>
</dbReference>
<reference evidence="8 9" key="1">
    <citation type="journal article" date="2017" name="Genome Biol.">
        <title>New reference genome sequences of hot pepper reveal the massive evolution of plant disease-resistance genes by retroduplication.</title>
        <authorList>
            <person name="Kim S."/>
            <person name="Park J."/>
            <person name="Yeom S.I."/>
            <person name="Kim Y.M."/>
            <person name="Seo E."/>
            <person name="Kim K.T."/>
            <person name="Kim M.S."/>
            <person name="Lee J.M."/>
            <person name="Cheong K."/>
            <person name="Shin H.S."/>
            <person name="Kim S.B."/>
            <person name="Han K."/>
            <person name="Lee J."/>
            <person name="Park M."/>
            <person name="Lee H.A."/>
            <person name="Lee H.Y."/>
            <person name="Lee Y."/>
            <person name="Oh S."/>
            <person name="Lee J.H."/>
            <person name="Choi E."/>
            <person name="Choi E."/>
            <person name="Lee S.E."/>
            <person name="Jeon J."/>
            <person name="Kim H."/>
            <person name="Choi G."/>
            <person name="Song H."/>
            <person name="Lee J."/>
            <person name="Lee S.C."/>
            <person name="Kwon J.K."/>
            <person name="Lee H.Y."/>
            <person name="Koo N."/>
            <person name="Hong Y."/>
            <person name="Kim R.W."/>
            <person name="Kang W.H."/>
            <person name="Huh J.H."/>
            <person name="Kang B.C."/>
            <person name="Yang T.J."/>
            <person name="Lee Y.H."/>
            <person name="Bennetzen J.L."/>
            <person name="Choi D."/>
        </authorList>
    </citation>
    <scope>NUCLEOTIDE SEQUENCE [LARGE SCALE GENOMIC DNA]</scope>
    <source>
        <strain evidence="9">cv. PBC81</strain>
    </source>
</reference>
<dbReference type="PROSITE" id="PS00411">
    <property type="entry name" value="KINESIN_MOTOR_1"/>
    <property type="match status" value="1"/>
</dbReference>
<dbReference type="GO" id="GO:0007018">
    <property type="term" value="P:microtubule-based movement"/>
    <property type="evidence" value="ECO:0007669"/>
    <property type="project" value="InterPro"/>
</dbReference>
<keyword evidence="9" id="KW-1185">Reference proteome</keyword>
<dbReference type="SUPFAM" id="SSF52540">
    <property type="entry name" value="P-loop containing nucleoside triphosphate hydrolases"/>
    <property type="match status" value="1"/>
</dbReference>
<keyword evidence="1" id="KW-0547">Nucleotide-binding</keyword>
<feature type="coiled-coil region" evidence="5">
    <location>
        <begin position="868"/>
        <end position="919"/>
    </location>
</feature>
<reference evidence="9" key="2">
    <citation type="journal article" date="2017" name="J. Anim. Genet.">
        <title>Multiple reference genome sequences of hot pepper reveal the massive evolution of plant disease resistance genes by retroduplication.</title>
        <authorList>
            <person name="Kim S."/>
            <person name="Park J."/>
            <person name="Yeom S.-I."/>
            <person name="Kim Y.-M."/>
            <person name="Seo E."/>
            <person name="Kim K.-T."/>
            <person name="Kim M.-S."/>
            <person name="Lee J.M."/>
            <person name="Cheong K."/>
            <person name="Shin H.-S."/>
            <person name="Kim S.-B."/>
            <person name="Han K."/>
            <person name="Lee J."/>
            <person name="Park M."/>
            <person name="Lee H.-A."/>
            <person name="Lee H.-Y."/>
            <person name="Lee Y."/>
            <person name="Oh S."/>
            <person name="Lee J.H."/>
            <person name="Choi E."/>
            <person name="Choi E."/>
            <person name="Lee S.E."/>
            <person name="Jeon J."/>
            <person name="Kim H."/>
            <person name="Choi G."/>
            <person name="Song H."/>
            <person name="Lee J."/>
            <person name="Lee S.-C."/>
            <person name="Kwon J.-K."/>
            <person name="Lee H.-Y."/>
            <person name="Koo N."/>
            <person name="Hong Y."/>
            <person name="Kim R.W."/>
            <person name="Kang W.-H."/>
            <person name="Huh J.H."/>
            <person name="Kang B.-C."/>
            <person name="Yang T.-J."/>
            <person name="Lee Y.-H."/>
            <person name="Bennetzen J.L."/>
            <person name="Choi D."/>
        </authorList>
    </citation>
    <scope>NUCLEOTIDE SEQUENCE [LARGE SCALE GENOMIC DNA]</scope>
    <source>
        <strain evidence="9">cv. PBC81</strain>
    </source>
</reference>
<feature type="coiled-coil region" evidence="5">
    <location>
        <begin position="380"/>
        <end position="449"/>
    </location>
</feature>
<evidence type="ECO:0000259" key="7">
    <source>
        <dbReference type="PROSITE" id="PS50067"/>
    </source>
</evidence>
<evidence type="ECO:0000313" key="9">
    <source>
        <dbReference type="Proteomes" id="UP000224567"/>
    </source>
</evidence>
<dbReference type="InterPro" id="IPR027640">
    <property type="entry name" value="Kinesin-like_fam"/>
</dbReference>
<dbReference type="SMART" id="SM00129">
    <property type="entry name" value="KISc"/>
    <property type="match status" value="1"/>
</dbReference>
<dbReference type="InterPro" id="IPR001752">
    <property type="entry name" value="Kinesin_motor_dom"/>
</dbReference>
<evidence type="ECO:0000256" key="4">
    <source>
        <dbReference type="PROSITE-ProRule" id="PRU00283"/>
    </source>
</evidence>
<dbReference type="EMBL" id="MLFT02000004">
    <property type="protein sequence ID" value="PHT50824.1"/>
    <property type="molecule type" value="Genomic_DNA"/>
</dbReference>
<keyword evidence="2" id="KW-0067">ATP-binding</keyword>
<sequence>METPEAKDTSQCVRVAVNIRPLVTSELLIGCTDCVTVVPGEPQVQIGSHVFTFDYVFGSGGYASSRIFDECVAPLVDALFQGYNGTVLAYGQRLTSMYSAMMCVLKTGSGKTYTMGTNYNGEEQTGGVIPMVMNTIFSRAETMKKSAEFLIRVSFIEIFKEEVFDLLDQNAIAFCKADGAAKLTGGGPARVPIQIRETVHGGITLAGVTEAEVRTKEEMASFLLRGSVARATGSTKMNSQSSRSHAIFTISLEQKRIANCSSGSTNDDGDDILCAKLHLVDLAGSERAKRTGADEMRLREGIHINKGLLALGNVISALGDEKKRKEGLAWRKQQDSYDWYLFTIKSTCVSPADTNAEETLNTLKYANRARNIQNKAIVNRDPMAAQMQRMRSQIEQLQAELLYVRGDSGAPFEELQILKSKISLLEASNAELQREVKERRIHCEQLTQSAIDAQVERDRLILQIESSKNGRPWNEIDNSDQDLDLVKKYVSKIQELEAELLHLQSSSNSKHGEPVDYLGLDYGETCSEDSDIKSIDTNGEAEVKEKELEHSSLQEKLDMELKELDKKLEQKEAEMKRFAGVDTSVLKQHYEKKVHELELEKKALQVAVLKKKQDAQSQLLRQKQKSDDAAKRLQDEIHRIKTQKVQLQQKIKQESEQFRLWKASREKEVLQLKKEGRRNEYEMHKLLALNQRQKMVLQRKTEEAAMATKRLKDLLESRKTSRDVAGSGSTSSAGFQALMQAIEHELEVTVRVHEVRSEYERQMQERAKMASEVAELKLKTLSDCPQKMSPGARNSRIFALENMLATSSSTLVSMASQLSEAEERERTFSGRGRWNQVRSLADAKNIMNFLFNLASSSRCQQRDGEVECREKDAEIRELKEKVVNLVRQIELQKSELRQLESQNNELVQQEKLMKLALEHPIGRTDSSVSNVLSSIDGHAYDLRQKAYILLLNNLSILDVLVFAVANTCQSFLQGNRSSLIYSSGWNKTELEEEDMDTSDSDCSYQDKTDTDYGSVCCSCSKRSSCKTNKCECRALGGSCGVLCGCDPLRCSNKETSTKNQFPSLDVVGNEGNTLGTDEAESNQTLASQGAMLLQNALSEKPIQSKDEGESKRKPLSDIGNTRAKSNAPKHNQRKKWRKSTIQLVPVAPTTQASNTDAPIKTSQPDKVADASAKADNTVGEIDTPPLKLPRAMRSALTNGNTLRDRNSETNDSAVDLITPPAPKSPLRQAKPSDEKEN</sequence>
<dbReference type="Proteomes" id="UP000224567">
    <property type="component" value="Unassembled WGS sequence"/>
</dbReference>
<dbReference type="Pfam" id="PF00225">
    <property type="entry name" value="Kinesin"/>
    <property type="match status" value="1"/>
</dbReference>
<dbReference type="SMART" id="SM01114">
    <property type="entry name" value="CXC"/>
    <property type="match status" value="1"/>
</dbReference>
<evidence type="ECO:0000313" key="8">
    <source>
        <dbReference type="EMBL" id="PHT50824.1"/>
    </source>
</evidence>
<dbReference type="GO" id="GO:0005524">
    <property type="term" value="F:ATP binding"/>
    <property type="evidence" value="ECO:0007669"/>
    <property type="project" value="UniProtKB-KW"/>
</dbReference>
<feature type="coiled-coil region" evidence="5">
    <location>
        <begin position="543"/>
        <end position="657"/>
    </location>
</feature>
<feature type="compositionally biased region" description="Basic and acidic residues" evidence="6">
    <location>
        <begin position="1102"/>
        <end position="1115"/>
    </location>
</feature>
<feature type="compositionally biased region" description="Polar residues" evidence="6">
    <location>
        <begin position="1148"/>
        <end position="1164"/>
    </location>
</feature>
<keyword evidence="3" id="KW-0505">Motor protein</keyword>
<dbReference type="GO" id="GO:0007052">
    <property type="term" value="P:mitotic spindle organization"/>
    <property type="evidence" value="ECO:0007669"/>
    <property type="project" value="TreeGrafter"/>
</dbReference>
<dbReference type="OrthoDB" id="3176171at2759"/>
<dbReference type="PANTHER" id="PTHR47969:SF6">
    <property type="entry name" value="KINESIN-LIKE PROTEIN KIN-4C"/>
    <property type="match status" value="1"/>
</dbReference>
<evidence type="ECO:0000256" key="5">
    <source>
        <dbReference type="SAM" id="Coils"/>
    </source>
</evidence>
<dbReference type="GO" id="GO:0003777">
    <property type="term" value="F:microtubule motor activity"/>
    <property type="evidence" value="ECO:0007669"/>
    <property type="project" value="InterPro"/>
</dbReference>
<evidence type="ECO:0000256" key="2">
    <source>
        <dbReference type="ARBA" id="ARBA00022840"/>
    </source>
</evidence>
<feature type="region of interest" description="Disordered" evidence="6">
    <location>
        <begin position="1099"/>
        <end position="1237"/>
    </location>
</feature>
<proteinExistence type="inferred from homology"/>
<dbReference type="PANTHER" id="PTHR47969">
    <property type="entry name" value="CHROMOSOME-ASSOCIATED KINESIN KIF4A-RELATED"/>
    <property type="match status" value="1"/>
</dbReference>
<dbReference type="InterPro" id="IPR036961">
    <property type="entry name" value="Kinesin_motor_dom_sf"/>
</dbReference>
<comment type="caution">
    <text evidence="4">Lacks conserved residue(s) required for the propagation of feature annotation.</text>
</comment>
<dbReference type="AlphaFoldDB" id="A0A2G2X005"/>
<dbReference type="InterPro" id="IPR033467">
    <property type="entry name" value="Tesmin/TSO1-like_CXC"/>
</dbReference>
<dbReference type="GO" id="GO:0005875">
    <property type="term" value="C:microtubule associated complex"/>
    <property type="evidence" value="ECO:0007669"/>
    <property type="project" value="TreeGrafter"/>
</dbReference>
<keyword evidence="5" id="KW-0175">Coiled coil</keyword>
<gene>
    <name evidence="8" type="ORF">CQW23_10571</name>
</gene>
<dbReference type="InterPro" id="IPR027417">
    <property type="entry name" value="P-loop_NTPase"/>
</dbReference>
<dbReference type="GO" id="GO:0008017">
    <property type="term" value="F:microtubule binding"/>
    <property type="evidence" value="ECO:0007669"/>
    <property type="project" value="InterPro"/>
</dbReference>
<dbReference type="PROSITE" id="PS50067">
    <property type="entry name" value="KINESIN_MOTOR_2"/>
    <property type="match status" value="1"/>
</dbReference>
<comment type="caution">
    <text evidence="8">The sequence shown here is derived from an EMBL/GenBank/DDBJ whole genome shotgun (WGS) entry which is preliminary data.</text>
</comment>
<evidence type="ECO:0000256" key="6">
    <source>
        <dbReference type="SAM" id="MobiDB-lite"/>
    </source>
</evidence>
<feature type="domain" description="Kinesin motor" evidence="7">
    <location>
        <begin position="12"/>
        <end position="372"/>
    </location>
</feature>
<organism evidence="8 9">
    <name type="scientific">Capsicum baccatum</name>
    <name type="common">Peruvian pepper</name>
    <dbReference type="NCBI Taxonomy" id="33114"/>
    <lineage>
        <taxon>Eukaryota</taxon>
        <taxon>Viridiplantae</taxon>
        <taxon>Streptophyta</taxon>
        <taxon>Embryophyta</taxon>
        <taxon>Tracheophyta</taxon>
        <taxon>Spermatophyta</taxon>
        <taxon>Magnoliopsida</taxon>
        <taxon>eudicotyledons</taxon>
        <taxon>Gunneridae</taxon>
        <taxon>Pentapetalae</taxon>
        <taxon>asterids</taxon>
        <taxon>lamiids</taxon>
        <taxon>Solanales</taxon>
        <taxon>Solanaceae</taxon>
        <taxon>Solanoideae</taxon>
        <taxon>Capsiceae</taxon>
        <taxon>Capsicum</taxon>
    </lineage>
</organism>
<name>A0A2G2X005_CAPBA</name>
<accession>A0A2G2X005</accession>